<evidence type="ECO:0000256" key="1">
    <source>
        <dbReference type="SAM" id="SignalP"/>
    </source>
</evidence>
<accession>A0A2M4B6D3</accession>
<organism evidence="2">
    <name type="scientific">Anopheles triannulatus</name>
    <dbReference type="NCBI Taxonomy" id="58253"/>
    <lineage>
        <taxon>Eukaryota</taxon>
        <taxon>Metazoa</taxon>
        <taxon>Ecdysozoa</taxon>
        <taxon>Arthropoda</taxon>
        <taxon>Hexapoda</taxon>
        <taxon>Insecta</taxon>
        <taxon>Pterygota</taxon>
        <taxon>Neoptera</taxon>
        <taxon>Endopterygota</taxon>
        <taxon>Diptera</taxon>
        <taxon>Nematocera</taxon>
        <taxon>Culicoidea</taxon>
        <taxon>Culicidae</taxon>
        <taxon>Anophelinae</taxon>
        <taxon>Anopheles</taxon>
    </lineage>
</organism>
<sequence length="96" mass="10636">MGQCLDENRIKVPLSTSPAQLLLLLLLCIDSYSSETPHFSIDTITESVGFSGRARHNSALTQLTSALGIMQMNCWHFMFSDRESCGTLKRSGNNKI</sequence>
<feature type="chain" id="PRO_5014604297" evidence="1">
    <location>
        <begin position="35"/>
        <end position="96"/>
    </location>
</feature>
<dbReference type="EMBL" id="GGFK01015057">
    <property type="protein sequence ID" value="MBW48378.1"/>
    <property type="molecule type" value="Transcribed_RNA"/>
</dbReference>
<name>A0A2M4B6D3_9DIPT</name>
<dbReference type="AlphaFoldDB" id="A0A2M4B6D3"/>
<reference evidence="2" key="1">
    <citation type="submission" date="2018-01" db="EMBL/GenBank/DDBJ databases">
        <title>An insight into the sialome of Amazonian anophelines.</title>
        <authorList>
            <person name="Ribeiro J.M."/>
            <person name="Scarpassa V."/>
            <person name="Calvo E."/>
        </authorList>
    </citation>
    <scope>NUCLEOTIDE SEQUENCE</scope>
    <source>
        <tissue evidence="2">Salivary glands</tissue>
    </source>
</reference>
<feature type="signal peptide" evidence="1">
    <location>
        <begin position="1"/>
        <end position="34"/>
    </location>
</feature>
<proteinExistence type="predicted"/>
<evidence type="ECO:0000313" key="2">
    <source>
        <dbReference type="EMBL" id="MBW48378.1"/>
    </source>
</evidence>
<protein>
    <submittedName>
        <fullName evidence="2">Putative secreted protein</fullName>
    </submittedName>
</protein>
<keyword evidence="1" id="KW-0732">Signal</keyword>